<dbReference type="AlphaFoldDB" id="A0A2R6QT21"/>
<dbReference type="PANTHER" id="PTHR37174:SF2">
    <property type="entry name" value="FORKHEAD-ASSOCIATED DOMAIN PROTEIN"/>
    <property type="match status" value="1"/>
</dbReference>
<dbReference type="Gramene" id="PSS14278">
    <property type="protein sequence ID" value="PSS14278"/>
    <property type="gene ID" value="CEY00_Acc14875"/>
</dbReference>
<sequence length="290" mass="32486">MVNCGGSTTPLFATWRWRTPPKRTVCLALPINAEQLRAQLDQLHSEAHHTTAKANSARLRLMRLSEAAEKLRRQAAISVQTGRENDARELLFQKKKVMQALEKSKTRITLLDELSSKLNEAISVTETQLIENVASDLDIGREDASSAVRIVSPKDEDTGKLNEEECLDWSAINSKDQVLEVHTEAQAGQCIGNSMDNPTGDLTGDSRNEADIINSLKGISSYEDFIEHLDQQLDKIEAELVIVLRVSTFVLEDNEKPKNSKVQQTLELLEGIHDLRERISSIMKKKVQMT</sequence>
<feature type="coiled-coil region" evidence="1">
    <location>
        <begin position="33"/>
        <end position="74"/>
    </location>
</feature>
<keyword evidence="3" id="KW-1185">Reference proteome</keyword>
<evidence type="ECO:0000256" key="1">
    <source>
        <dbReference type="SAM" id="Coils"/>
    </source>
</evidence>
<dbReference type="STRING" id="1590841.A0A2R6QT21"/>
<dbReference type="PANTHER" id="PTHR37174">
    <property type="entry name" value="FORKHEAD-ASSOCIATED DOMAIN PROTEIN"/>
    <property type="match status" value="1"/>
</dbReference>
<accession>A0A2R6QT21</accession>
<dbReference type="OrthoDB" id="772275at2759"/>
<reference evidence="3" key="2">
    <citation type="journal article" date="2018" name="BMC Genomics">
        <title>A manually annotated Actinidia chinensis var. chinensis (kiwifruit) genome highlights the challenges associated with draft genomes and gene prediction in plants.</title>
        <authorList>
            <person name="Pilkington S.M."/>
            <person name="Crowhurst R."/>
            <person name="Hilario E."/>
            <person name="Nardozza S."/>
            <person name="Fraser L."/>
            <person name="Peng Y."/>
            <person name="Gunaseelan K."/>
            <person name="Simpson R."/>
            <person name="Tahir J."/>
            <person name="Deroles S.C."/>
            <person name="Templeton K."/>
            <person name="Luo Z."/>
            <person name="Davy M."/>
            <person name="Cheng C."/>
            <person name="McNeilage M."/>
            <person name="Scaglione D."/>
            <person name="Liu Y."/>
            <person name="Zhang Q."/>
            <person name="Datson P."/>
            <person name="De Silva N."/>
            <person name="Gardiner S.E."/>
            <person name="Bassett H."/>
            <person name="Chagne D."/>
            <person name="McCallum J."/>
            <person name="Dzierzon H."/>
            <person name="Deng C."/>
            <person name="Wang Y.Y."/>
            <person name="Barron L."/>
            <person name="Manako K."/>
            <person name="Bowen J."/>
            <person name="Foster T.M."/>
            <person name="Erridge Z.A."/>
            <person name="Tiffin H."/>
            <person name="Waite C.N."/>
            <person name="Davies K.M."/>
            <person name="Grierson E.P."/>
            <person name="Laing W.A."/>
            <person name="Kirk R."/>
            <person name="Chen X."/>
            <person name="Wood M."/>
            <person name="Montefiori M."/>
            <person name="Brummell D.A."/>
            <person name="Schwinn K.E."/>
            <person name="Catanach A."/>
            <person name="Fullerton C."/>
            <person name="Li D."/>
            <person name="Meiyalaghan S."/>
            <person name="Nieuwenhuizen N."/>
            <person name="Read N."/>
            <person name="Prakash R."/>
            <person name="Hunter D."/>
            <person name="Zhang H."/>
            <person name="McKenzie M."/>
            <person name="Knabel M."/>
            <person name="Harris A."/>
            <person name="Allan A.C."/>
            <person name="Gleave A."/>
            <person name="Chen A."/>
            <person name="Janssen B.J."/>
            <person name="Plunkett B."/>
            <person name="Ampomah-Dwamena C."/>
            <person name="Voogd C."/>
            <person name="Leif D."/>
            <person name="Lafferty D."/>
            <person name="Souleyre E.J.F."/>
            <person name="Varkonyi-Gasic E."/>
            <person name="Gambi F."/>
            <person name="Hanley J."/>
            <person name="Yao J.L."/>
            <person name="Cheung J."/>
            <person name="David K.M."/>
            <person name="Warren B."/>
            <person name="Marsh K."/>
            <person name="Snowden K.C."/>
            <person name="Lin-Wang K."/>
            <person name="Brian L."/>
            <person name="Martinez-Sanchez M."/>
            <person name="Wang M."/>
            <person name="Ileperuma N."/>
            <person name="Macnee N."/>
            <person name="Campin R."/>
            <person name="McAtee P."/>
            <person name="Drummond R.S.M."/>
            <person name="Espley R.V."/>
            <person name="Ireland H.S."/>
            <person name="Wu R."/>
            <person name="Atkinson R.G."/>
            <person name="Karunairetnam S."/>
            <person name="Bulley S."/>
            <person name="Chunkath S."/>
            <person name="Hanley Z."/>
            <person name="Storey R."/>
            <person name="Thrimawithana A.H."/>
            <person name="Thomson S."/>
            <person name="David C."/>
            <person name="Testolin R."/>
            <person name="Huang H."/>
            <person name="Hellens R.P."/>
            <person name="Schaffer R.J."/>
        </authorList>
    </citation>
    <scope>NUCLEOTIDE SEQUENCE [LARGE SCALE GENOMIC DNA]</scope>
    <source>
        <strain evidence="3">cv. Red5</strain>
    </source>
</reference>
<name>A0A2R6QT21_ACTCC</name>
<keyword evidence="1" id="KW-0175">Coiled coil</keyword>
<evidence type="ECO:0000313" key="3">
    <source>
        <dbReference type="Proteomes" id="UP000241394"/>
    </source>
</evidence>
<proteinExistence type="predicted"/>
<organism evidence="2 3">
    <name type="scientific">Actinidia chinensis var. chinensis</name>
    <name type="common">Chinese soft-hair kiwi</name>
    <dbReference type="NCBI Taxonomy" id="1590841"/>
    <lineage>
        <taxon>Eukaryota</taxon>
        <taxon>Viridiplantae</taxon>
        <taxon>Streptophyta</taxon>
        <taxon>Embryophyta</taxon>
        <taxon>Tracheophyta</taxon>
        <taxon>Spermatophyta</taxon>
        <taxon>Magnoliopsida</taxon>
        <taxon>eudicotyledons</taxon>
        <taxon>Gunneridae</taxon>
        <taxon>Pentapetalae</taxon>
        <taxon>asterids</taxon>
        <taxon>Ericales</taxon>
        <taxon>Actinidiaceae</taxon>
        <taxon>Actinidia</taxon>
    </lineage>
</organism>
<protein>
    <submittedName>
        <fullName evidence="2">Vimentin like</fullName>
    </submittedName>
</protein>
<dbReference type="OMA" id="YHEQSAF"/>
<comment type="caution">
    <text evidence="2">The sequence shown here is derived from an EMBL/GenBank/DDBJ whole genome shotgun (WGS) entry which is preliminary data.</text>
</comment>
<dbReference type="EMBL" id="NKQK01000013">
    <property type="protein sequence ID" value="PSS14278.1"/>
    <property type="molecule type" value="Genomic_DNA"/>
</dbReference>
<dbReference type="FunCoup" id="A0A2R6QT21">
    <property type="interactions" value="2766"/>
</dbReference>
<dbReference type="Proteomes" id="UP000241394">
    <property type="component" value="Chromosome LG13"/>
</dbReference>
<reference evidence="2 3" key="1">
    <citation type="submission" date="2017-07" db="EMBL/GenBank/DDBJ databases">
        <title>An improved, manually edited Actinidia chinensis var. chinensis (kiwifruit) genome highlights the challenges associated with draft genomes and gene prediction in plants.</title>
        <authorList>
            <person name="Pilkington S."/>
            <person name="Crowhurst R."/>
            <person name="Hilario E."/>
            <person name="Nardozza S."/>
            <person name="Fraser L."/>
            <person name="Peng Y."/>
            <person name="Gunaseelan K."/>
            <person name="Simpson R."/>
            <person name="Tahir J."/>
            <person name="Deroles S."/>
            <person name="Templeton K."/>
            <person name="Luo Z."/>
            <person name="Davy M."/>
            <person name="Cheng C."/>
            <person name="Mcneilage M."/>
            <person name="Scaglione D."/>
            <person name="Liu Y."/>
            <person name="Zhang Q."/>
            <person name="Datson P."/>
            <person name="De Silva N."/>
            <person name="Gardiner S."/>
            <person name="Bassett H."/>
            <person name="Chagne D."/>
            <person name="Mccallum J."/>
            <person name="Dzierzon H."/>
            <person name="Deng C."/>
            <person name="Wang Y.-Y."/>
            <person name="Barron N."/>
            <person name="Manako K."/>
            <person name="Bowen J."/>
            <person name="Foster T."/>
            <person name="Erridge Z."/>
            <person name="Tiffin H."/>
            <person name="Waite C."/>
            <person name="Davies K."/>
            <person name="Grierson E."/>
            <person name="Laing W."/>
            <person name="Kirk R."/>
            <person name="Chen X."/>
            <person name="Wood M."/>
            <person name="Montefiori M."/>
            <person name="Brummell D."/>
            <person name="Schwinn K."/>
            <person name="Catanach A."/>
            <person name="Fullerton C."/>
            <person name="Li D."/>
            <person name="Meiyalaghan S."/>
            <person name="Nieuwenhuizen N."/>
            <person name="Read N."/>
            <person name="Prakash R."/>
            <person name="Hunter D."/>
            <person name="Zhang H."/>
            <person name="Mckenzie M."/>
            <person name="Knabel M."/>
            <person name="Harris A."/>
            <person name="Allan A."/>
            <person name="Chen A."/>
            <person name="Janssen B."/>
            <person name="Plunkett B."/>
            <person name="Dwamena C."/>
            <person name="Voogd C."/>
            <person name="Leif D."/>
            <person name="Lafferty D."/>
            <person name="Souleyre E."/>
            <person name="Varkonyi-Gasic E."/>
            <person name="Gambi F."/>
            <person name="Hanley J."/>
            <person name="Yao J.-L."/>
            <person name="Cheung J."/>
            <person name="David K."/>
            <person name="Warren B."/>
            <person name="Marsh K."/>
            <person name="Snowden K."/>
            <person name="Lin-Wang K."/>
            <person name="Brian L."/>
            <person name="Martinez-Sanchez M."/>
            <person name="Wang M."/>
            <person name="Ileperuma N."/>
            <person name="Macnee N."/>
            <person name="Campin R."/>
            <person name="Mcatee P."/>
            <person name="Drummond R."/>
            <person name="Espley R."/>
            <person name="Ireland H."/>
            <person name="Wu R."/>
            <person name="Atkinson R."/>
            <person name="Karunairetnam S."/>
            <person name="Bulley S."/>
            <person name="Chunkath S."/>
            <person name="Hanley Z."/>
            <person name="Storey R."/>
            <person name="Thrimawithana A."/>
            <person name="Thomson S."/>
            <person name="David C."/>
            <person name="Testolin R."/>
        </authorList>
    </citation>
    <scope>NUCLEOTIDE SEQUENCE [LARGE SCALE GENOMIC DNA]</scope>
    <source>
        <strain evidence="3">cv. Red5</strain>
        <tissue evidence="2">Young leaf</tissue>
    </source>
</reference>
<dbReference type="InParanoid" id="A0A2R6QT21"/>
<dbReference type="GO" id="GO:0009507">
    <property type="term" value="C:chloroplast"/>
    <property type="evidence" value="ECO:0007669"/>
    <property type="project" value="EnsemblPlants"/>
</dbReference>
<evidence type="ECO:0000313" key="2">
    <source>
        <dbReference type="EMBL" id="PSS14278.1"/>
    </source>
</evidence>
<gene>
    <name evidence="2" type="ORF">CEY00_Acc14875</name>
</gene>